<sequence>MSADGWTFESTITDPNGVRVTVTVSVPLERAWKDVGESAELAQMAASRAQAMLRDSRERAPF</sequence>
<dbReference type="Proteomes" id="UP000063699">
    <property type="component" value="Chromosome"/>
</dbReference>
<dbReference type="AlphaFoldDB" id="A0A0N9HZH2"/>
<evidence type="ECO:0000313" key="2">
    <source>
        <dbReference type="EMBL" id="ALG07688.1"/>
    </source>
</evidence>
<gene>
    <name evidence="1" type="ORF">AOZ06_12590</name>
    <name evidence="2" type="ORF">AOZ06_12910</name>
</gene>
<evidence type="ECO:0000313" key="1">
    <source>
        <dbReference type="EMBL" id="ALG07632.1"/>
    </source>
</evidence>
<organism evidence="1 3">
    <name type="scientific">Kibdelosporangium phytohabitans</name>
    <dbReference type="NCBI Taxonomy" id="860235"/>
    <lineage>
        <taxon>Bacteria</taxon>
        <taxon>Bacillati</taxon>
        <taxon>Actinomycetota</taxon>
        <taxon>Actinomycetes</taxon>
        <taxon>Pseudonocardiales</taxon>
        <taxon>Pseudonocardiaceae</taxon>
        <taxon>Kibdelosporangium</taxon>
    </lineage>
</organism>
<dbReference type="KEGG" id="kphy:AOZ06_12910"/>
<keyword evidence="3" id="KW-1185">Reference proteome</keyword>
<dbReference type="RefSeq" id="WP_054289598.1">
    <property type="nucleotide sequence ID" value="NZ_CP012752.1"/>
</dbReference>
<dbReference type="STRING" id="860235.AOZ06_12590"/>
<reference evidence="1 3" key="1">
    <citation type="submission" date="2015-07" db="EMBL/GenBank/DDBJ databases">
        <title>Genome sequencing of Kibdelosporangium phytohabitans.</title>
        <authorList>
            <person name="Qin S."/>
            <person name="Xing K."/>
        </authorList>
    </citation>
    <scope>NUCLEOTIDE SEQUENCE [LARGE SCALE GENOMIC DNA]</scope>
    <source>
        <strain evidence="1 3">KLBMP1111</strain>
    </source>
</reference>
<dbReference type="OrthoDB" id="9941749at2"/>
<proteinExistence type="predicted"/>
<dbReference type="KEGG" id="kphy:AOZ06_12590"/>
<dbReference type="EMBL" id="CP012752">
    <property type="protein sequence ID" value="ALG07688.1"/>
    <property type="molecule type" value="Genomic_DNA"/>
</dbReference>
<dbReference type="EMBL" id="CP012752">
    <property type="protein sequence ID" value="ALG07632.1"/>
    <property type="molecule type" value="Genomic_DNA"/>
</dbReference>
<name>A0A0N9HZH2_9PSEU</name>
<accession>A0A0N9HZH2</accession>
<protein>
    <submittedName>
        <fullName evidence="1">Uncharacterized protein</fullName>
    </submittedName>
</protein>
<evidence type="ECO:0000313" key="3">
    <source>
        <dbReference type="Proteomes" id="UP000063699"/>
    </source>
</evidence>